<dbReference type="EMBL" id="PGOL01005684">
    <property type="protein sequence ID" value="PKI34787.1"/>
    <property type="molecule type" value="Genomic_DNA"/>
</dbReference>
<gene>
    <name evidence="2" type="ORF">CRG98_044822</name>
</gene>
<reference evidence="2 3" key="1">
    <citation type="submission" date="2017-11" db="EMBL/GenBank/DDBJ databases">
        <title>De-novo sequencing of pomegranate (Punica granatum L.) genome.</title>
        <authorList>
            <person name="Akparov Z."/>
            <person name="Amiraslanov A."/>
            <person name="Hajiyeva S."/>
            <person name="Abbasov M."/>
            <person name="Kaur K."/>
            <person name="Hamwieh A."/>
            <person name="Solovyev V."/>
            <person name="Salamov A."/>
            <person name="Braich B."/>
            <person name="Kosarev P."/>
            <person name="Mahmoud A."/>
            <person name="Hajiyev E."/>
            <person name="Babayeva S."/>
            <person name="Izzatullayeva V."/>
            <person name="Mammadov A."/>
            <person name="Mammadov A."/>
            <person name="Sharifova S."/>
            <person name="Ojaghi J."/>
            <person name="Eynullazada K."/>
            <person name="Bayramov B."/>
            <person name="Abdulazimova A."/>
            <person name="Shahmuradov I."/>
        </authorList>
    </citation>
    <scope>NUCLEOTIDE SEQUENCE [LARGE SCALE GENOMIC DNA]</scope>
    <source>
        <strain evidence="3">cv. AG2017</strain>
        <tissue evidence="2">Leaf</tissue>
    </source>
</reference>
<evidence type="ECO:0000313" key="3">
    <source>
        <dbReference type="Proteomes" id="UP000233551"/>
    </source>
</evidence>
<dbReference type="AlphaFoldDB" id="A0A2I0HSU9"/>
<sequence length="157" mass="17042">MAVRIDPITLGPKDHHSHLRGSVRSQEPLTLSQNSIGSLRGDVRPDLCKSGPNFQTCSVFRDLCMAVRIDPITLGPKDHHSHLRGSVRSQEPLTLSQNSIGSLRSDVRPNLCQSGLSSIPAGSVWCHSGLFIGKQPKTRPINGPTRLLKVPSRISGL</sequence>
<comment type="caution">
    <text evidence="2">The sequence shown here is derived from an EMBL/GenBank/DDBJ whole genome shotgun (WGS) entry which is preliminary data.</text>
</comment>
<feature type="region of interest" description="Disordered" evidence="1">
    <location>
        <begin position="1"/>
        <end position="36"/>
    </location>
</feature>
<protein>
    <submittedName>
        <fullName evidence="2">Uncharacterized protein</fullName>
    </submittedName>
</protein>
<feature type="compositionally biased region" description="Polar residues" evidence="1">
    <location>
        <begin position="23"/>
        <end position="36"/>
    </location>
</feature>
<evidence type="ECO:0000256" key="1">
    <source>
        <dbReference type="SAM" id="MobiDB-lite"/>
    </source>
</evidence>
<proteinExistence type="predicted"/>
<name>A0A2I0HSU9_PUNGR</name>
<feature type="non-terminal residue" evidence="2">
    <location>
        <position position="157"/>
    </location>
</feature>
<dbReference type="Proteomes" id="UP000233551">
    <property type="component" value="Unassembled WGS sequence"/>
</dbReference>
<keyword evidence="3" id="KW-1185">Reference proteome</keyword>
<organism evidence="2 3">
    <name type="scientific">Punica granatum</name>
    <name type="common">Pomegranate</name>
    <dbReference type="NCBI Taxonomy" id="22663"/>
    <lineage>
        <taxon>Eukaryota</taxon>
        <taxon>Viridiplantae</taxon>
        <taxon>Streptophyta</taxon>
        <taxon>Embryophyta</taxon>
        <taxon>Tracheophyta</taxon>
        <taxon>Spermatophyta</taxon>
        <taxon>Magnoliopsida</taxon>
        <taxon>eudicotyledons</taxon>
        <taxon>Gunneridae</taxon>
        <taxon>Pentapetalae</taxon>
        <taxon>rosids</taxon>
        <taxon>malvids</taxon>
        <taxon>Myrtales</taxon>
        <taxon>Lythraceae</taxon>
        <taxon>Punica</taxon>
    </lineage>
</organism>
<accession>A0A2I0HSU9</accession>
<evidence type="ECO:0000313" key="2">
    <source>
        <dbReference type="EMBL" id="PKI34787.1"/>
    </source>
</evidence>